<dbReference type="SUPFAM" id="SSF47789">
    <property type="entry name" value="C-terminal domain of RNA polymerase alpha subunit"/>
    <property type="match status" value="1"/>
</dbReference>
<organism evidence="1 2">
    <name type="scientific">Vagococcus allomyrinae</name>
    <dbReference type="NCBI Taxonomy" id="2794353"/>
    <lineage>
        <taxon>Bacteria</taxon>
        <taxon>Bacillati</taxon>
        <taxon>Bacillota</taxon>
        <taxon>Bacilli</taxon>
        <taxon>Lactobacillales</taxon>
        <taxon>Enterococcaceae</taxon>
        <taxon>Vagococcus</taxon>
    </lineage>
</organism>
<keyword evidence="2" id="KW-1185">Reference proteome</keyword>
<protein>
    <recommendedName>
        <fullName evidence="3">RNA polymerase alpha subunit C-terminal domain-containing protein</fullName>
    </recommendedName>
</protein>
<dbReference type="Proteomes" id="UP000674938">
    <property type="component" value="Unassembled WGS sequence"/>
</dbReference>
<comment type="caution">
    <text evidence="1">The sequence shown here is derived from an EMBL/GenBank/DDBJ whole genome shotgun (WGS) entry which is preliminary data.</text>
</comment>
<evidence type="ECO:0008006" key="3">
    <source>
        <dbReference type="Google" id="ProtNLM"/>
    </source>
</evidence>
<dbReference type="AlphaFoldDB" id="A0A940SWP3"/>
<reference evidence="1" key="1">
    <citation type="submission" date="2020-12" db="EMBL/GenBank/DDBJ databases">
        <title>Vagococcus allomyrinae sp. nov. and Enterococcus lavae sp. nov., isolated from the larvae of Allomyrina dichotoma.</title>
        <authorList>
            <person name="Lee S.D."/>
        </authorList>
    </citation>
    <scope>NUCLEOTIDE SEQUENCE</scope>
    <source>
        <strain evidence="1">BWB3-3</strain>
    </source>
</reference>
<proteinExistence type="predicted"/>
<evidence type="ECO:0000313" key="2">
    <source>
        <dbReference type="Proteomes" id="UP000674938"/>
    </source>
</evidence>
<name>A0A940SWP3_9ENTE</name>
<sequence length="67" mass="7331">MLILTFEHFLTTLSKPANRALQHHGIDSFEKLAALTEKEVLNFHGVGPASLPLLTHGLAQANLSIKK</sequence>
<dbReference type="EMBL" id="JAEEGA010000015">
    <property type="protein sequence ID" value="MBP1043214.1"/>
    <property type="molecule type" value="Genomic_DNA"/>
</dbReference>
<accession>A0A940SWP3</accession>
<dbReference type="Gene3D" id="1.10.150.20">
    <property type="entry name" value="5' to 3' exonuclease, C-terminal subdomain"/>
    <property type="match status" value="1"/>
</dbReference>
<gene>
    <name evidence="1" type="ORF">I6N95_19525</name>
</gene>
<evidence type="ECO:0000313" key="1">
    <source>
        <dbReference type="EMBL" id="MBP1043214.1"/>
    </source>
</evidence>